<feature type="compositionally biased region" description="Basic and acidic residues" evidence="1">
    <location>
        <begin position="235"/>
        <end position="248"/>
    </location>
</feature>
<feature type="region of interest" description="Disordered" evidence="1">
    <location>
        <begin position="223"/>
        <end position="280"/>
    </location>
</feature>
<accession>A0ABR0KHD9</accession>
<proteinExistence type="predicted"/>
<dbReference type="Proteomes" id="UP001345013">
    <property type="component" value="Unassembled WGS sequence"/>
</dbReference>
<evidence type="ECO:0000313" key="2">
    <source>
        <dbReference type="EMBL" id="KAK5096467.1"/>
    </source>
</evidence>
<sequence>MPSAILRLLRRKLYKPVKRTLRRLAHSSQHANTPRNAEFHGIKSAEYSQGVFAVHRNRVTAEAVRELGPVGGIDERKVVGRGWRVVDGGKGEVLVFGDGRWDCSQNWRRVGGLRGKEVGGRNGTGDGGVGKGDGVGVGAGVEVPVYVAGQTAVSVEADGGWGSATRGGGDEDRGKAREIGEDEDVAEPAMLEHQGIVHGSHLGDQSPAQALQGELREAYNRLESPKAESSTPARIHGDGDVSSDDHSEGGVWLAAPSEGRSSEIERASPILRGGSGRRGANSGVIREVLDAFDRVRAAKSRKGEISTTEPVVQEQCKSSDAGTSKRPQRADQLLSIQETRSIATYEEAWPTPEEAARPDDGVYVDGDDFEVVAKPTAEDAPWVEKSRKLWEQESLRLGVNAYETGERLVVLRAVRERISNDRSEAVMSPRIRAAILTMVENKIEAGKAKADTKEEDWDLVKDNDARAVAALSGNNLRRLWTVEHGTPQGNMSER</sequence>
<name>A0ABR0KHD9_9EURO</name>
<organism evidence="2 3">
    <name type="scientific">Lithohypha guttulata</name>
    <dbReference type="NCBI Taxonomy" id="1690604"/>
    <lineage>
        <taxon>Eukaryota</taxon>
        <taxon>Fungi</taxon>
        <taxon>Dikarya</taxon>
        <taxon>Ascomycota</taxon>
        <taxon>Pezizomycotina</taxon>
        <taxon>Eurotiomycetes</taxon>
        <taxon>Chaetothyriomycetidae</taxon>
        <taxon>Chaetothyriales</taxon>
        <taxon>Trichomeriaceae</taxon>
        <taxon>Lithohypha</taxon>
    </lineage>
</organism>
<feature type="compositionally biased region" description="Polar residues" evidence="1">
    <location>
        <begin position="305"/>
        <end position="322"/>
    </location>
</feature>
<keyword evidence="3" id="KW-1185">Reference proteome</keyword>
<comment type="caution">
    <text evidence="2">The sequence shown here is derived from an EMBL/GenBank/DDBJ whole genome shotgun (WGS) entry which is preliminary data.</text>
</comment>
<dbReference type="EMBL" id="JAVRRG010000022">
    <property type="protein sequence ID" value="KAK5096467.1"/>
    <property type="molecule type" value="Genomic_DNA"/>
</dbReference>
<gene>
    <name evidence="2" type="ORF">LTR24_002531</name>
</gene>
<feature type="region of interest" description="Disordered" evidence="1">
    <location>
        <begin position="301"/>
        <end position="330"/>
    </location>
</feature>
<evidence type="ECO:0000313" key="3">
    <source>
        <dbReference type="Proteomes" id="UP001345013"/>
    </source>
</evidence>
<reference evidence="2 3" key="1">
    <citation type="submission" date="2023-08" db="EMBL/GenBank/DDBJ databases">
        <title>Black Yeasts Isolated from many extreme environments.</title>
        <authorList>
            <person name="Coleine C."/>
            <person name="Stajich J.E."/>
            <person name="Selbmann L."/>
        </authorList>
    </citation>
    <scope>NUCLEOTIDE SEQUENCE [LARGE SCALE GENOMIC DNA]</scope>
    <source>
        <strain evidence="2 3">CCFEE 5885</strain>
    </source>
</reference>
<protein>
    <submittedName>
        <fullName evidence="2">Uncharacterized protein</fullName>
    </submittedName>
</protein>
<evidence type="ECO:0000256" key="1">
    <source>
        <dbReference type="SAM" id="MobiDB-lite"/>
    </source>
</evidence>